<reference evidence="3" key="1">
    <citation type="journal article" date="2014" name="Int. J. Syst. Evol. Microbiol.">
        <title>Complete genome sequence of Corynebacterium casei LMG S-19264T (=DSM 44701T), isolated from a smear-ripened cheese.</title>
        <authorList>
            <consortium name="US DOE Joint Genome Institute (JGI-PGF)"/>
            <person name="Walter F."/>
            <person name="Albersmeier A."/>
            <person name="Kalinowski J."/>
            <person name="Ruckert C."/>
        </authorList>
    </citation>
    <scope>NUCLEOTIDE SEQUENCE</scope>
    <source>
        <strain evidence="3">JCM 3276</strain>
    </source>
</reference>
<dbReference type="Pfam" id="PF12770">
    <property type="entry name" value="CHAT"/>
    <property type="match status" value="1"/>
</dbReference>
<sequence length="671" mass="72246">MLSAWERVRLVAWLGDPAGLVYARQFLAERATARGRAVWRLRRLARAWLERGAPPTEVPPELLDCAEADLLSALRDLLWDEHLMTSAAVLLHSALTERAPAGPGQVDWGGVRTPPGGYGAGDHDWMGDESPPLDRPYPKTGGRPRSDRDRLIDDKPKGHVGAAPAEEAWPLLRAPASVSGGETFTLRVGLTDRRDPALLGTGAIPLPLGSVRLEIVVVYDPAAFTPVGWANPITVDYPDQRHVDLRMTAIDGPDLRARRHIGAAYHHGGGLRGFASREIEVAATPSGTVPLFDGRVLDIRPLLDADRPELVIVVERGEDVRGQTLLWSVRSPLPGVAPDAGPFRCDLGDDPAAFARALRIDIGGYGDDARGAALRLIGVGRRIGELIPEPVADAVRAVRRRVGVPTVLLLSTEPHVPWELAVMDGAEDGSPFLGATAAVGRWVLARGRPAPTPPVRVRAGSHAVVTARYEGVPGWARLPHAEAEAARLAERYPPCEEIGPLHSAVLDALDAGPRADVLHFALHGRYDPESVQEGLVLLAESGGRTRHRFLHPDQVAALDFTGRPFVFLNACQVGAGGEVLGDYSGLARAFLAAGASGVVAPLWNVHDESASAAADEFYRLAYSGVPPAEVLRRWRSRVSRHTRDGRPATALAYQFFGHPRLAMERTESTHG</sequence>
<protein>
    <recommendedName>
        <fullName evidence="2">CHAT domain-containing protein</fullName>
    </recommendedName>
</protein>
<dbReference type="AlphaFoldDB" id="A0A918GTK6"/>
<feature type="domain" description="CHAT" evidence="2">
    <location>
        <begin position="473"/>
        <end position="644"/>
    </location>
</feature>
<organism evidence="3 4">
    <name type="scientific">Actinokineospora fastidiosa</name>
    <dbReference type="NCBI Taxonomy" id="1816"/>
    <lineage>
        <taxon>Bacteria</taxon>
        <taxon>Bacillati</taxon>
        <taxon>Actinomycetota</taxon>
        <taxon>Actinomycetes</taxon>
        <taxon>Pseudonocardiales</taxon>
        <taxon>Pseudonocardiaceae</taxon>
        <taxon>Actinokineospora</taxon>
    </lineage>
</organism>
<accession>A0A918GTK6</accession>
<dbReference type="RefSeq" id="WP_189213983.1">
    <property type="nucleotide sequence ID" value="NZ_BMRB01000009.1"/>
</dbReference>
<evidence type="ECO:0000313" key="4">
    <source>
        <dbReference type="Proteomes" id="UP000660680"/>
    </source>
</evidence>
<gene>
    <name evidence="3" type="ORF">GCM10010171_60000</name>
</gene>
<evidence type="ECO:0000313" key="3">
    <source>
        <dbReference type="EMBL" id="GGS57066.1"/>
    </source>
</evidence>
<evidence type="ECO:0000259" key="2">
    <source>
        <dbReference type="Pfam" id="PF12770"/>
    </source>
</evidence>
<dbReference type="InterPro" id="IPR024983">
    <property type="entry name" value="CHAT_dom"/>
</dbReference>
<feature type="compositionally biased region" description="Basic and acidic residues" evidence="1">
    <location>
        <begin position="144"/>
        <end position="157"/>
    </location>
</feature>
<proteinExistence type="predicted"/>
<dbReference type="Proteomes" id="UP000660680">
    <property type="component" value="Unassembled WGS sequence"/>
</dbReference>
<reference evidence="3" key="2">
    <citation type="submission" date="2020-09" db="EMBL/GenBank/DDBJ databases">
        <authorList>
            <person name="Sun Q."/>
            <person name="Ohkuma M."/>
        </authorList>
    </citation>
    <scope>NUCLEOTIDE SEQUENCE</scope>
    <source>
        <strain evidence="3">JCM 3276</strain>
    </source>
</reference>
<dbReference type="EMBL" id="BMRB01000009">
    <property type="protein sequence ID" value="GGS57066.1"/>
    <property type="molecule type" value="Genomic_DNA"/>
</dbReference>
<evidence type="ECO:0000256" key="1">
    <source>
        <dbReference type="SAM" id="MobiDB-lite"/>
    </source>
</evidence>
<comment type="caution">
    <text evidence="3">The sequence shown here is derived from an EMBL/GenBank/DDBJ whole genome shotgun (WGS) entry which is preliminary data.</text>
</comment>
<feature type="region of interest" description="Disordered" evidence="1">
    <location>
        <begin position="101"/>
        <end position="164"/>
    </location>
</feature>
<keyword evidence="4" id="KW-1185">Reference proteome</keyword>
<name>A0A918GTK6_9PSEU</name>